<gene>
    <name evidence="1" type="ORF">Pint_12023</name>
</gene>
<name>A0ACC0XL01_9ROSI</name>
<sequence length="376" mass="41184">MSSSSSQPIMASNSPQPIVASSSSQPIMASSSSQPIMASSSPQPIMFRSSPQPIMASSSSQPIMASSSSKSPPQRMDDLTRYIPLHKSILEGNLESVKRLCDSDDHALEARITVNFDTALHVAVRVGSTVNHISEYLVDKMPRDQMILKNNEGNTVLSIAAIVGNVQAAEKIIRKEPYLSEVANNSGWIPLMEAARHAQKEMTTYLLRVKDKFKTLVPSSEDKAGVFFVNLLIIAGFYDLALDLVRRHSIFATTDLYGGESLLGTLAGEPSAFPSGAELGVHEVVEEIVKSFPDAIWFSDAENHNALQIAVLNRREKAFNLLKQMSGCENMLMMSEDTSGNNILHLAGKLAPEYQLNHIPGAALQMQRELQWFQVL</sequence>
<evidence type="ECO:0000313" key="2">
    <source>
        <dbReference type="Proteomes" id="UP001163603"/>
    </source>
</evidence>
<evidence type="ECO:0000313" key="1">
    <source>
        <dbReference type="EMBL" id="KAJ0018254.1"/>
    </source>
</evidence>
<keyword evidence="2" id="KW-1185">Reference proteome</keyword>
<accession>A0ACC0XL01</accession>
<reference evidence="2" key="1">
    <citation type="journal article" date="2023" name="G3 (Bethesda)">
        <title>Genome assembly and association tests identify interacting loci associated with vigor, precocity, and sex in interspecific pistachio rootstocks.</title>
        <authorList>
            <person name="Palmer W."/>
            <person name="Jacygrad E."/>
            <person name="Sagayaradj S."/>
            <person name="Cavanaugh K."/>
            <person name="Han R."/>
            <person name="Bertier L."/>
            <person name="Beede B."/>
            <person name="Kafkas S."/>
            <person name="Golino D."/>
            <person name="Preece J."/>
            <person name="Michelmore R."/>
        </authorList>
    </citation>
    <scope>NUCLEOTIDE SEQUENCE [LARGE SCALE GENOMIC DNA]</scope>
</reference>
<dbReference type="EMBL" id="CM047747">
    <property type="protein sequence ID" value="KAJ0018254.1"/>
    <property type="molecule type" value="Genomic_DNA"/>
</dbReference>
<dbReference type="Proteomes" id="UP001163603">
    <property type="component" value="Chromosome 12"/>
</dbReference>
<organism evidence="1 2">
    <name type="scientific">Pistacia integerrima</name>
    <dbReference type="NCBI Taxonomy" id="434235"/>
    <lineage>
        <taxon>Eukaryota</taxon>
        <taxon>Viridiplantae</taxon>
        <taxon>Streptophyta</taxon>
        <taxon>Embryophyta</taxon>
        <taxon>Tracheophyta</taxon>
        <taxon>Spermatophyta</taxon>
        <taxon>Magnoliopsida</taxon>
        <taxon>eudicotyledons</taxon>
        <taxon>Gunneridae</taxon>
        <taxon>Pentapetalae</taxon>
        <taxon>rosids</taxon>
        <taxon>malvids</taxon>
        <taxon>Sapindales</taxon>
        <taxon>Anacardiaceae</taxon>
        <taxon>Pistacia</taxon>
    </lineage>
</organism>
<protein>
    <submittedName>
        <fullName evidence="1">Uncharacterized protein</fullName>
    </submittedName>
</protein>
<comment type="caution">
    <text evidence="1">The sequence shown here is derived from an EMBL/GenBank/DDBJ whole genome shotgun (WGS) entry which is preliminary data.</text>
</comment>
<proteinExistence type="predicted"/>